<feature type="signal peptide" evidence="1">
    <location>
        <begin position="1"/>
        <end position="19"/>
    </location>
</feature>
<keyword evidence="1" id="KW-0732">Signal</keyword>
<gene>
    <name evidence="2" type="ORF">DB32_002478</name>
</gene>
<sequence>MTRWIVALAIVLSTCSVLAPSRVHAQAYDDSYQTWLSVAVQGNVTPDWTLYIDLNWRFWDDFGPYQQLYRPAVAYRVAPGMHVWLGYGWTPSWSRDEVLTDEHRIWEQWTWDLQGLEGGLKIFFRSRLEQRFRPEISSDVGIRFRQFARVLVPFARDFPVHLSLWDEVFIGLNDAGLSAGGLWQRLGFDQNRLFVGVGWNVVPGQLRLEAGYMNHWIVRPTQDEVHHVAMLNGFVTIQ</sequence>
<organism evidence="2 3">
    <name type="scientific">Sandaracinus amylolyticus</name>
    <dbReference type="NCBI Taxonomy" id="927083"/>
    <lineage>
        <taxon>Bacteria</taxon>
        <taxon>Pseudomonadati</taxon>
        <taxon>Myxococcota</taxon>
        <taxon>Polyangia</taxon>
        <taxon>Polyangiales</taxon>
        <taxon>Sandaracinaceae</taxon>
        <taxon>Sandaracinus</taxon>
    </lineage>
</organism>
<feature type="chain" id="PRO_5002509756" description="DUF2490 domain-containing protein" evidence="1">
    <location>
        <begin position="20"/>
        <end position="238"/>
    </location>
</feature>
<keyword evidence="3" id="KW-1185">Reference proteome</keyword>
<proteinExistence type="predicted"/>
<dbReference type="Proteomes" id="UP000034883">
    <property type="component" value="Chromosome"/>
</dbReference>
<evidence type="ECO:0000256" key="1">
    <source>
        <dbReference type="SAM" id="SignalP"/>
    </source>
</evidence>
<reference evidence="2 3" key="1">
    <citation type="submission" date="2015-03" db="EMBL/GenBank/DDBJ databases">
        <title>Genome assembly of Sandaracinus amylolyticus DSM 53668.</title>
        <authorList>
            <person name="Sharma G."/>
            <person name="Subramanian S."/>
        </authorList>
    </citation>
    <scope>NUCLEOTIDE SEQUENCE [LARGE SCALE GENOMIC DNA]</scope>
    <source>
        <strain evidence="2 3">DSM 53668</strain>
    </source>
</reference>
<dbReference type="AlphaFoldDB" id="A0A0F6SEK0"/>
<dbReference type="InterPro" id="IPR019619">
    <property type="entry name" value="DUF2490"/>
</dbReference>
<accession>A0A0F6SEK0</accession>
<evidence type="ECO:0000313" key="3">
    <source>
        <dbReference type="Proteomes" id="UP000034883"/>
    </source>
</evidence>
<name>A0A0F6SEK0_9BACT</name>
<dbReference type="RefSeq" id="WP_053232581.1">
    <property type="nucleotide sequence ID" value="NZ_CP011125.1"/>
</dbReference>
<dbReference type="EMBL" id="CP011125">
    <property type="protein sequence ID" value="AKF05329.1"/>
    <property type="molecule type" value="Genomic_DNA"/>
</dbReference>
<dbReference type="KEGG" id="samy:DB32_002478"/>
<dbReference type="OrthoDB" id="5381041at2"/>
<evidence type="ECO:0000313" key="2">
    <source>
        <dbReference type="EMBL" id="AKF05329.1"/>
    </source>
</evidence>
<dbReference type="STRING" id="927083.DB32_002478"/>
<protein>
    <recommendedName>
        <fullName evidence="4">DUF2490 domain-containing protein</fullName>
    </recommendedName>
</protein>
<evidence type="ECO:0008006" key="4">
    <source>
        <dbReference type="Google" id="ProtNLM"/>
    </source>
</evidence>
<dbReference type="Pfam" id="PF10677">
    <property type="entry name" value="DUF2490"/>
    <property type="match status" value="1"/>
</dbReference>